<dbReference type="InterPro" id="IPR049156">
    <property type="entry name" value="Phage_chap_TAC_15-like"/>
</dbReference>
<protein>
    <submittedName>
        <fullName evidence="1">Uncharacterized protein</fullName>
    </submittedName>
</protein>
<organism evidence="1 2">
    <name type="scientific">Fibrobacter intestinalis</name>
    <dbReference type="NCBI Taxonomy" id="28122"/>
    <lineage>
        <taxon>Bacteria</taxon>
        <taxon>Pseudomonadati</taxon>
        <taxon>Fibrobacterota</taxon>
        <taxon>Fibrobacteria</taxon>
        <taxon>Fibrobacterales</taxon>
        <taxon>Fibrobacteraceae</taxon>
        <taxon>Fibrobacter</taxon>
    </lineage>
</organism>
<dbReference type="Pfam" id="PF21822">
    <property type="entry name" value="Phage_TAC_15"/>
    <property type="match status" value="1"/>
</dbReference>
<accession>A0A1M6UU09</accession>
<reference evidence="2" key="1">
    <citation type="submission" date="2016-11" db="EMBL/GenBank/DDBJ databases">
        <authorList>
            <person name="Varghese N."/>
            <person name="Submissions S."/>
        </authorList>
    </citation>
    <scope>NUCLEOTIDE SEQUENCE [LARGE SCALE GENOMIC DNA]</scope>
    <source>
        <strain evidence="2">UWOS</strain>
    </source>
</reference>
<proteinExistence type="predicted"/>
<dbReference type="AlphaFoldDB" id="A0A1M6UU09"/>
<dbReference type="Proteomes" id="UP000184275">
    <property type="component" value="Unassembled WGS sequence"/>
</dbReference>
<evidence type="ECO:0000313" key="2">
    <source>
        <dbReference type="Proteomes" id="UP000184275"/>
    </source>
</evidence>
<evidence type="ECO:0000313" key="1">
    <source>
        <dbReference type="EMBL" id="SHK72702.1"/>
    </source>
</evidence>
<keyword evidence="2" id="KW-1185">Reference proteome</keyword>
<sequence length="137" mass="14903">MLEPLNFELGGESYQLLPHTGFAALDLDRKVTALMGRIVGNAGADSADFPNRIFVALGSALSEYSPSEYRDIVESTLSRVTVTTPGKKNVSLSTSDAVAEHFAGRYADLYNLLFKVWELNRFSPFAQPRTEPGTAGT</sequence>
<gene>
    <name evidence="1" type="ORF">SAMN05720469_11563</name>
</gene>
<name>A0A1M6UU09_9BACT</name>
<dbReference type="EMBL" id="FRAW01000015">
    <property type="protein sequence ID" value="SHK72702.1"/>
    <property type="molecule type" value="Genomic_DNA"/>
</dbReference>
<dbReference type="RefSeq" id="WP_073304448.1">
    <property type="nucleotide sequence ID" value="NZ_FRAW01000015.1"/>
</dbReference>